<evidence type="ECO:0000256" key="2">
    <source>
        <dbReference type="ARBA" id="ARBA00023163"/>
    </source>
</evidence>
<dbReference type="InterPro" id="IPR016049">
    <property type="entry name" value="RNA_pol_Rpc34-like"/>
</dbReference>
<keyword evidence="3" id="KW-0539">Nucleus</keyword>
<dbReference type="Proteomes" id="UP001396334">
    <property type="component" value="Unassembled WGS sequence"/>
</dbReference>
<keyword evidence="5" id="KW-1185">Reference proteome</keyword>
<evidence type="ECO:0000256" key="1">
    <source>
        <dbReference type="ARBA" id="ARBA00004123"/>
    </source>
</evidence>
<dbReference type="PANTHER" id="PTHR12780">
    <property type="entry name" value="RNA POLYMERASE III DNA DIRECTED , 39KD SUBUNIT-RELATED"/>
    <property type="match status" value="1"/>
</dbReference>
<accession>A0ABR2RGS7</accession>
<comment type="caution">
    <text evidence="4">The sequence shown here is derived from an EMBL/GenBank/DDBJ whole genome shotgun (WGS) entry which is preliminary data.</text>
</comment>
<name>A0ABR2RGS7_9ROSI</name>
<comment type="subcellular location">
    <subcellularLocation>
        <location evidence="1">Nucleus</location>
    </subcellularLocation>
</comment>
<evidence type="ECO:0000313" key="5">
    <source>
        <dbReference type="Proteomes" id="UP001396334"/>
    </source>
</evidence>
<keyword evidence="2" id="KW-0804">Transcription</keyword>
<organism evidence="4 5">
    <name type="scientific">Hibiscus sabdariffa</name>
    <name type="common">roselle</name>
    <dbReference type="NCBI Taxonomy" id="183260"/>
    <lineage>
        <taxon>Eukaryota</taxon>
        <taxon>Viridiplantae</taxon>
        <taxon>Streptophyta</taxon>
        <taxon>Embryophyta</taxon>
        <taxon>Tracheophyta</taxon>
        <taxon>Spermatophyta</taxon>
        <taxon>Magnoliopsida</taxon>
        <taxon>eudicotyledons</taxon>
        <taxon>Gunneridae</taxon>
        <taxon>Pentapetalae</taxon>
        <taxon>rosids</taxon>
        <taxon>malvids</taxon>
        <taxon>Malvales</taxon>
        <taxon>Malvaceae</taxon>
        <taxon>Malvoideae</taxon>
        <taxon>Hibiscus</taxon>
    </lineage>
</organism>
<protein>
    <submittedName>
        <fullName evidence="4">Uncharacterized protein</fullName>
    </submittedName>
</protein>
<proteinExistence type="predicted"/>
<evidence type="ECO:0000313" key="4">
    <source>
        <dbReference type="EMBL" id="KAK9012138.1"/>
    </source>
</evidence>
<gene>
    <name evidence="4" type="ORF">V6N11_040207</name>
</gene>
<sequence length="143" mass="15687">MSRELEPSSEITGGAWYVEDSLDTEYINVLKEQCWRKIYGMKVTTLEGIADALKRSNVWQIELSKQHVEEIMKALVLDNQVMKVKSTGTGEFASILVGKACYKCIGKRGYGGQPKLGTVASIPCGVCPQISRCTPDGIISPKS</sequence>
<dbReference type="EMBL" id="JBBPBN010000022">
    <property type="protein sequence ID" value="KAK9012138.1"/>
    <property type="molecule type" value="Genomic_DNA"/>
</dbReference>
<reference evidence="4 5" key="1">
    <citation type="journal article" date="2024" name="G3 (Bethesda)">
        <title>Genome assembly of Hibiscus sabdariffa L. provides insights into metabolisms of medicinal natural products.</title>
        <authorList>
            <person name="Kim T."/>
        </authorList>
    </citation>
    <scope>NUCLEOTIDE SEQUENCE [LARGE SCALE GENOMIC DNA]</scope>
    <source>
        <strain evidence="4">TK-2024</strain>
        <tissue evidence="4">Old leaves</tissue>
    </source>
</reference>
<dbReference type="InterPro" id="IPR007832">
    <property type="entry name" value="RNA_pol_Rpc34"/>
</dbReference>
<dbReference type="Pfam" id="PF05158">
    <property type="entry name" value="RNA_pol_Rpc34"/>
    <property type="match status" value="2"/>
</dbReference>
<evidence type="ECO:0000256" key="3">
    <source>
        <dbReference type="ARBA" id="ARBA00023242"/>
    </source>
</evidence>